<dbReference type="EMBL" id="SDWW01000025">
    <property type="protein sequence ID" value="RYV50847.1"/>
    <property type="molecule type" value="Genomic_DNA"/>
</dbReference>
<keyword evidence="1" id="KW-1133">Transmembrane helix</keyword>
<dbReference type="Pfam" id="PF14019">
    <property type="entry name" value="DUF4235"/>
    <property type="match status" value="1"/>
</dbReference>
<keyword evidence="1" id="KW-0472">Membrane</keyword>
<keyword evidence="3" id="KW-1185">Reference proteome</keyword>
<evidence type="ECO:0000256" key="1">
    <source>
        <dbReference type="SAM" id="Phobius"/>
    </source>
</evidence>
<reference evidence="2 3" key="1">
    <citation type="submission" date="2019-01" db="EMBL/GenBank/DDBJ databases">
        <title>Novel species of Cellulomonas.</title>
        <authorList>
            <person name="Liu Q."/>
            <person name="Xin Y.-H."/>
        </authorList>
    </citation>
    <scope>NUCLEOTIDE SEQUENCE [LARGE SCALE GENOMIC DNA]</scope>
    <source>
        <strain evidence="2 3">HLT2-17</strain>
    </source>
</reference>
<dbReference type="OrthoDB" id="5244650at2"/>
<evidence type="ECO:0000313" key="3">
    <source>
        <dbReference type="Proteomes" id="UP000293764"/>
    </source>
</evidence>
<comment type="caution">
    <text evidence="2">The sequence shown here is derived from an EMBL/GenBank/DDBJ whole genome shotgun (WGS) entry which is preliminary data.</text>
</comment>
<keyword evidence="1" id="KW-0812">Transmembrane</keyword>
<dbReference type="RefSeq" id="WP_130102788.1">
    <property type="nucleotide sequence ID" value="NZ_SDWW01000025.1"/>
</dbReference>
<evidence type="ECO:0000313" key="2">
    <source>
        <dbReference type="EMBL" id="RYV50847.1"/>
    </source>
</evidence>
<feature type="transmembrane region" description="Helical" evidence="1">
    <location>
        <begin position="14"/>
        <end position="34"/>
    </location>
</feature>
<gene>
    <name evidence="2" type="ORF">EUA98_11280</name>
</gene>
<protein>
    <submittedName>
        <fullName evidence="2">DUF4235 domain-containing protein</fullName>
    </submittedName>
</protein>
<name>A0A4Q5N2N1_9MICO</name>
<dbReference type="InterPro" id="IPR025329">
    <property type="entry name" value="DUF4235"/>
</dbReference>
<accession>A0A4Q5N2N1</accession>
<sequence length="94" mass="10202">MTTQEETNTSAKLLYRPVGMASSIVGGLLASVIFRKIWQHAAPGDQSAPPTALTTEYPVRQILLAAVVQGALYSLVKTVIDRTGARVFQRWTGE</sequence>
<dbReference type="AlphaFoldDB" id="A0A4Q5N2N1"/>
<dbReference type="Proteomes" id="UP000293764">
    <property type="component" value="Unassembled WGS sequence"/>
</dbReference>
<proteinExistence type="predicted"/>
<organism evidence="2 3">
    <name type="scientific">Pengzhenrongella frigida</name>
    <dbReference type="NCBI Taxonomy" id="1259133"/>
    <lineage>
        <taxon>Bacteria</taxon>
        <taxon>Bacillati</taxon>
        <taxon>Actinomycetota</taxon>
        <taxon>Actinomycetes</taxon>
        <taxon>Micrococcales</taxon>
        <taxon>Pengzhenrongella</taxon>
    </lineage>
</organism>